<dbReference type="InterPro" id="IPR029526">
    <property type="entry name" value="PGBD"/>
</dbReference>
<dbReference type="InterPro" id="IPR003591">
    <property type="entry name" value="Leu-rich_rpt_typical-subtyp"/>
</dbReference>
<dbReference type="InterPro" id="IPR001304">
    <property type="entry name" value="C-type_lectin-like"/>
</dbReference>
<dbReference type="PANTHER" id="PTHR24372">
    <property type="entry name" value="GLYCOPROTEIN HORMONE RECEPTOR"/>
    <property type="match status" value="1"/>
</dbReference>
<evidence type="ECO:0000256" key="2">
    <source>
        <dbReference type="ARBA" id="ARBA00022475"/>
    </source>
</evidence>
<dbReference type="PROSITE" id="PS51450">
    <property type="entry name" value="LRR"/>
    <property type="match status" value="1"/>
</dbReference>
<feature type="transmembrane region" description="Helical" evidence="13">
    <location>
        <begin position="1297"/>
        <end position="1317"/>
    </location>
</feature>
<dbReference type="Pfam" id="PF13855">
    <property type="entry name" value="LRR_8"/>
    <property type="match status" value="1"/>
</dbReference>
<dbReference type="SUPFAM" id="SSF57424">
    <property type="entry name" value="LDL receptor-like module"/>
    <property type="match status" value="4"/>
</dbReference>
<evidence type="ECO:0000256" key="9">
    <source>
        <dbReference type="ARBA" id="ARBA00023157"/>
    </source>
</evidence>
<feature type="disulfide bond" evidence="12">
    <location>
        <begin position="905"/>
        <end position="920"/>
    </location>
</feature>
<evidence type="ECO:0000259" key="15">
    <source>
        <dbReference type="PROSITE" id="PS50262"/>
    </source>
</evidence>
<dbReference type="GO" id="GO:0007189">
    <property type="term" value="P:adenylate cyclase-activating G protein-coupled receptor signaling pathway"/>
    <property type="evidence" value="ECO:0007669"/>
    <property type="project" value="TreeGrafter"/>
</dbReference>
<evidence type="ECO:0000256" key="1">
    <source>
        <dbReference type="ARBA" id="ARBA00004651"/>
    </source>
</evidence>
<dbReference type="InterPro" id="IPR017452">
    <property type="entry name" value="GPCR_Rhodpsn_7TM"/>
</dbReference>
<dbReference type="SMART" id="SM00192">
    <property type="entry name" value="LDLa"/>
    <property type="match status" value="4"/>
</dbReference>
<dbReference type="Pfam" id="PF00057">
    <property type="entry name" value="Ldl_recept_a"/>
    <property type="match status" value="2"/>
</dbReference>
<evidence type="ECO:0000259" key="14">
    <source>
        <dbReference type="PROSITE" id="PS50041"/>
    </source>
</evidence>
<feature type="transmembrane region" description="Helical" evidence="13">
    <location>
        <begin position="1439"/>
        <end position="1461"/>
    </location>
</feature>
<feature type="disulfide bond" evidence="12">
    <location>
        <begin position="701"/>
        <end position="719"/>
    </location>
</feature>
<dbReference type="GO" id="GO:0005886">
    <property type="term" value="C:plasma membrane"/>
    <property type="evidence" value="ECO:0007669"/>
    <property type="project" value="UniProtKB-SubCell"/>
</dbReference>
<keyword evidence="7" id="KW-0297">G-protein coupled receptor</keyword>
<dbReference type="SMART" id="SM00369">
    <property type="entry name" value="LRR_TYP"/>
    <property type="match status" value="5"/>
</dbReference>
<dbReference type="Gene3D" id="4.10.400.10">
    <property type="entry name" value="Low-density Lipoprotein Receptor"/>
    <property type="match status" value="4"/>
</dbReference>
<dbReference type="Proteomes" id="UP001283361">
    <property type="component" value="Unassembled WGS sequence"/>
</dbReference>
<keyword evidence="6 13" id="KW-1133">Transmembrane helix</keyword>
<feature type="transmembrane region" description="Helical" evidence="13">
    <location>
        <begin position="1346"/>
        <end position="1374"/>
    </location>
</feature>
<dbReference type="SUPFAM" id="SSF56436">
    <property type="entry name" value="C-type lectin-like"/>
    <property type="match status" value="1"/>
</dbReference>
<reference evidence="16" key="1">
    <citation type="journal article" date="2023" name="G3 (Bethesda)">
        <title>A reference genome for the long-term kleptoplast-retaining sea slug Elysia crispata morphotype clarki.</title>
        <authorList>
            <person name="Eastman K.E."/>
            <person name="Pendleton A.L."/>
            <person name="Shaikh M.A."/>
            <person name="Suttiyut T."/>
            <person name="Ogas R."/>
            <person name="Tomko P."/>
            <person name="Gavelis G."/>
            <person name="Widhalm J.R."/>
            <person name="Wisecaver J.H."/>
        </authorList>
    </citation>
    <scope>NUCLEOTIDE SEQUENCE</scope>
    <source>
        <strain evidence="16">ECLA1</strain>
    </source>
</reference>
<keyword evidence="4 13" id="KW-0812">Transmembrane</keyword>
<feature type="domain" description="G-protein coupled receptors family 1 profile" evidence="15">
    <location>
        <begin position="1189"/>
        <end position="1459"/>
    </location>
</feature>
<dbReference type="EMBL" id="JAWDGP010000579">
    <property type="protein sequence ID" value="KAK3799387.1"/>
    <property type="molecule type" value="Genomic_DNA"/>
</dbReference>
<name>A0AAE1B4F8_9GAST</name>
<keyword evidence="2" id="KW-1003">Cell membrane</keyword>
<dbReference type="SUPFAM" id="SSF52058">
    <property type="entry name" value="L domain-like"/>
    <property type="match status" value="1"/>
</dbReference>
<evidence type="ECO:0000256" key="12">
    <source>
        <dbReference type="PROSITE-ProRule" id="PRU00124"/>
    </source>
</evidence>
<dbReference type="Gene3D" id="3.10.100.10">
    <property type="entry name" value="Mannose-Binding Protein A, subunit A"/>
    <property type="match status" value="1"/>
</dbReference>
<evidence type="ECO:0000256" key="5">
    <source>
        <dbReference type="ARBA" id="ARBA00022737"/>
    </source>
</evidence>
<organism evidence="16 17">
    <name type="scientific">Elysia crispata</name>
    <name type="common">lettuce slug</name>
    <dbReference type="NCBI Taxonomy" id="231223"/>
    <lineage>
        <taxon>Eukaryota</taxon>
        <taxon>Metazoa</taxon>
        <taxon>Spiralia</taxon>
        <taxon>Lophotrochozoa</taxon>
        <taxon>Mollusca</taxon>
        <taxon>Gastropoda</taxon>
        <taxon>Heterobranchia</taxon>
        <taxon>Euthyneura</taxon>
        <taxon>Panpulmonata</taxon>
        <taxon>Sacoglossa</taxon>
        <taxon>Placobranchoidea</taxon>
        <taxon>Plakobranchidae</taxon>
        <taxon>Elysia</taxon>
    </lineage>
</organism>
<evidence type="ECO:0000256" key="11">
    <source>
        <dbReference type="ARBA" id="ARBA00023224"/>
    </source>
</evidence>
<evidence type="ECO:0000256" key="10">
    <source>
        <dbReference type="ARBA" id="ARBA00023170"/>
    </source>
</evidence>
<keyword evidence="11" id="KW-0807">Transducer</keyword>
<dbReference type="InterPro" id="IPR032675">
    <property type="entry name" value="LRR_dom_sf"/>
</dbReference>
<dbReference type="PROSITE" id="PS50041">
    <property type="entry name" value="C_TYPE_LECTIN_2"/>
    <property type="match status" value="1"/>
</dbReference>
<dbReference type="Pfam" id="PF00001">
    <property type="entry name" value="7tm_1"/>
    <property type="match status" value="1"/>
</dbReference>
<evidence type="ECO:0000256" key="13">
    <source>
        <dbReference type="SAM" id="Phobius"/>
    </source>
</evidence>
<dbReference type="InterPro" id="IPR002172">
    <property type="entry name" value="LDrepeatLR_classA_rpt"/>
</dbReference>
<feature type="transmembrane region" description="Helical" evidence="13">
    <location>
        <begin position="1408"/>
        <end position="1433"/>
    </location>
</feature>
<dbReference type="InterPro" id="IPR016187">
    <property type="entry name" value="CTDL_fold"/>
</dbReference>
<feature type="disulfide bond" evidence="12">
    <location>
        <begin position="694"/>
        <end position="706"/>
    </location>
</feature>
<dbReference type="SUPFAM" id="SSF81321">
    <property type="entry name" value="Family A G protein-coupled receptor-like"/>
    <property type="match status" value="1"/>
</dbReference>
<keyword evidence="8 13" id="KW-0472">Membrane</keyword>
<dbReference type="Gene3D" id="3.80.10.10">
    <property type="entry name" value="Ribonuclease Inhibitor"/>
    <property type="match status" value="1"/>
</dbReference>
<keyword evidence="5" id="KW-0677">Repeat</keyword>
<keyword evidence="3" id="KW-0433">Leucine-rich repeat</keyword>
<feature type="disulfide bond" evidence="12">
    <location>
        <begin position="713"/>
        <end position="728"/>
    </location>
</feature>
<evidence type="ECO:0000313" key="16">
    <source>
        <dbReference type="EMBL" id="KAK3799387.1"/>
    </source>
</evidence>
<dbReference type="GO" id="GO:0008528">
    <property type="term" value="F:G protein-coupled peptide receptor activity"/>
    <property type="evidence" value="ECO:0007669"/>
    <property type="project" value="TreeGrafter"/>
</dbReference>
<dbReference type="InterPro" id="IPR001611">
    <property type="entry name" value="Leu-rich_rpt"/>
</dbReference>
<gene>
    <name evidence="16" type="ORF">RRG08_013207</name>
</gene>
<evidence type="ECO:0000256" key="8">
    <source>
        <dbReference type="ARBA" id="ARBA00023136"/>
    </source>
</evidence>
<dbReference type="PANTHER" id="PTHR24372:SF77">
    <property type="entry name" value="G-PROTEIN COUPLED RECEPTORS FAMILY 1 PROFILE DOMAIN-CONTAINING PROTEIN"/>
    <property type="match status" value="1"/>
</dbReference>
<comment type="caution">
    <text evidence="12">Lacks conserved residue(s) required for the propagation of feature annotation.</text>
</comment>
<dbReference type="Gene3D" id="1.20.1070.10">
    <property type="entry name" value="Rhodopsin 7-helix transmembrane proteins"/>
    <property type="match status" value="1"/>
</dbReference>
<feature type="transmembrane region" description="Helical" evidence="13">
    <location>
        <begin position="1257"/>
        <end position="1277"/>
    </location>
</feature>
<keyword evidence="17" id="KW-1185">Reference proteome</keyword>
<dbReference type="PROSITE" id="PS50068">
    <property type="entry name" value="LDLRA_2"/>
    <property type="match status" value="3"/>
</dbReference>
<proteinExistence type="predicted"/>
<accession>A0AAE1B4F8</accession>
<feature type="domain" description="C-type lectin" evidence="14">
    <location>
        <begin position="426"/>
        <end position="542"/>
    </location>
</feature>
<evidence type="ECO:0000256" key="3">
    <source>
        <dbReference type="ARBA" id="ARBA00022614"/>
    </source>
</evidence>
<evidence type="ECO:0000313" key="17">
    <source>
        <dbReference type="Proteomes" id="UP001283361"/>
    </source>
</evidence>
<evidence type="ECO:0000256" key="7">
    <source>
        <dbReference type="ARBA" id="ARBA00023040"/>
    </source>
</evidence>
<dbReference type="PRINTS" id="PR00261">
    <property type="entry name" value="LDLRECEPTOR"/>
</dbReference>
<keyword evidence="9 12" id="KW-1015">Disulfide bond</keyword>
<dbReference type="InterPro" id="IPR000276">
    <property type="entry name" value="GPCR_Rhodpsn"/>
</dbReference>
<sequence>MKGSKWKDTGMTEMKALIGCLIHAGAVHQNDISVEFILTIVDGNPLIRATFSRNRLSHLLKHFHFDYKSSKNARRVKNKFAPVRDICELLKKSIRKFYHPGAFLTVDEQLIPLRAVWSGAFPTNRYAHQDYRQQFLIQVAKELVLEQVKRRAAAAKKINLPYKLNLEAVLKSLSASRDQGSVSSKTQAMSTAWKQTRVQHLPNHQLHLFCPCTNATEVVFIMEEKPPDATTYFTLREIAQSVVESLRKRSKIYVTFVTSDRNKVGTTFNLIANCMWAGNVTENIWRGRPTRQSKVGLKSLNIGCTRCVSVMAFVPKSWSWWNRILEIIPRKTTRKRHRLRRKYYGYGRFWSGSLEQLKSASDSISAYVLPNHGATNEINFKNRKIIVLSNTRSNITVFRNVSQGLWGPILIGLKGREQDRANYETTWNAALTECSRENLPPLTLRSKQDVSIFVNNFQKAIPFLVKFARMNLRKVEIVFGLKQRAGDVTNRFQWGENRDLLFSHWAPGEPRDRSFKRCARWTFVQSNNTGPWLDEKWHSVGCGAVTAHVIICRRKKKPRNKGLTYTPDFNTSVSDVLRKGCFGQLTSDNLRQNGVVFSLSALIASGYLRRQIDEGNTVRIFGLIAEHNVTFTSRTEQYQLLRHLFSLSHSCGDQPQARTSYPTAVPLSMVCDGKTDCGSGSDEESCVYSGDTTCSLTDFTCKSGQCVPQEARCDLIQDCQDGTDEEACDFECPPRAWFFNGQPHCEDSGDETGLATANDSCVFICNRNKCISKEMLNDSVKDCTGPEGPLDETLGALEPYTCTPQDVSSNYLNNWAPKCVLARDLLGQIIGCRDFQHLSHCEDFKCPKGYVKCPESFCIPLASVKDGKEDCGYGEDEGSDPLPDLVNYFKCNPWKAQAVPLSAVCDGRRDCAHGEDELDCGHRCLAGFICLAGAISAVRYNKTLPVEDLEFIHPDTRYLDLSGVAGIDNFFSIYPLHHLPYLQSLRLSDCGLQTVHRNCPKQGNALKKFQHINTVDLSYNKITELPGCSYLALMPNLENLYLSHNTLLSNVNRSFFTDMKELKILNMSYTAVAWLAQDVFDDLRHLEQLSLEGSRLYKIKFTLPDTFQYLNVEQTKIVDVGTGIFSKVRELNEVRSSTFKLCCPQVLGPKVASHVCHFSGRAISSCRNLIKEPILQLLAWLVGLATLTGNVMTLAYRLIWDKEILKKPYGLFVTNLCVSDLLMGIYVLIIAMANSFYYENYVFHDYTWRKSRICQAAGVLLTMTSLTSMLFISLITVERYLAVRYPLGEIRLTARTVNAALLATWLFGLSSALIPLLPFTHHWEIFSTNVMCVALPFSTEKHPGQWYSATLFLGVSLVFYIFIGVGQCAIFWALRKKGKQTLKHMTASTSSQLRRIQKMKEFAVAKQLSLVVMSNFLCWTPIISMGLMALLGVSLGEDVYSWSAILLLPINSALNPVLYTLPEIRKRFEQFKLRRRQAKKDAISRRRRQKRLILRRSLCALVKIRQEILARPLQDKLLVQDLELLSSKIKMLTGDTRINNVN</sequence>
<evidence type="ECO:0000256" key="6">
    <source>
        <dbReference type="ARBA" id="ARBA00022989"/>
    </source>
</evidence>
<feature type="disulfide bond" evidence="12">
    <location>
        <begin position="671"/>
        <end position="686"/>
    </location>
</feature>
<dbReference type="CDD" id="cd00112">
    <property type="entry name" value="LDLa"/>
    <property type="match status" value="3"/>
</dbReference>
<evidence type="ECO:0000256" key="4">
    <source>
        <dbReference type="ARBA" id="ARBA00022692"/>
    </source>
</evidence>
<dbReference type="InterPro" id="IPR016186">
    <property type="entry name" value="C-type_lectin-like/link_sf"/>
</dbReference>
<comment type="subcellular location">
    <subcellularLocation>
        <location evidence="1">Cell membrane</location>
        <topology evidence="1">Multi-pass membrane protein</topology>
    </subcellularLocation>
</comment>
<dbReference type="InterPro" id="IPR036055">
    <property type="entry name" value="LDL_receptor-like_sf"/>
</dbReference>
<keyword evidence="10" id="KW-0675">Receptor</keyword>
<protein>
    <recommendedName>
        <fullName evidence="18">G-protein coupled receptors family 1 profile domain-containing protein</fullName>
    </recommendedName>
</protein>
<dbReference type="PROSITE" id="PS50262">
    <property type="entry name" value="G_PROTEIN_RECEP_F1_2"/>
    <property type="match status" value="1"/>
</dbReference>
<dbReference type="GO" id="GO:0009755">
    <property type="term" value="P:hormone-mediated signaling pathway"/>
    <property type="evidence" value="ECO:0007669"/>
    <property type="project" value="TreeGrafter"/>
</dbReference>
<comment type="caution">
    <text evidence="16">The sequence shown here is derived from an EMBL/GenBank/DDBJ whole genome shotgun (WGS) entry which is preliminary data.</text>
</comment>
<dbReference type="Pfam" id="PF13843">
    <property type="entry name" value="DDE_Tnp_1_7"/>
    <property type="match status" value="1"/>
</dbReference>
<feature type="transmembrane region" description="Helical" evidence="13">
    <location>
        <begin position="1177"/>
        <end position="1199"/>
    </location>
</feature>
<feature type="transmembrane region" description="Helical" evidence="13">
    <location>
        <begin position="1211"/>
        <end position="1237"/>
    </location>
</feature>
<evidence type="ECO:0008006" key="18">
    <source>
        <dbReference type="Google" id="ProtNLM"/>
    </source>
</evidence>
<dbReference type="PROSITE" id="PS00237">
    <property type="entry name" value="G_PROTEIN_RECEP_F1_1"/>
    <property type="match status" value="1"/>
</dbReference>